<dbReference type="SUPFAM" id="SSF51735">
    <property type="entry name" value="NAD(P)-binding Rossmann-fold domains"/>
    <property type="match status" value="1"/>
</dbReference>
<dbReference type="CDD" id="cd05233">
    <property type="entry name" value="SDR_c"/>
    <property type="match status" value="1"/>
</dbReference>
<dbReference type="InterPro" id="IPR002347">
    <property type="entry name" value="SDR_fam"/>
</dbReference>
<proteinExistence type="inferred from homology"/>
<evidence type="ECO:0000256" key="1">
    <source>
        <dbReference type="ARBA" id="ARBA00006484"/>
    </source>
</evidence>
<dbReference type="Gene3D" id="3.40.50.720">
    <property type="entry name" value="NAD(P)-binding Rossmann-like Domain"/>
    <property type="match status" value="1"/>
</dbReference>
<dbReference type="PRINTS" id="PR00080">
    <property type="entry name" value="SDRFAMILY"/>
</dbReference>
<comment type="similarity">
    <text evidence="1">Belongs to the short-chain dehydrogenases/reductases (SDR) family.</text>
</comment>
<dbReference type="PANTHER" id="PTHR42760:SF135">
    <property type="entry name" value="BLL7886 PROTEIN"/>
    <property type="match status" value="1"/>
</dbReference>
<comment type="caution">
    <text evidence="2">The sequence shown here is derived from an EMBL/GenBank/DDBJ whole genome shotgun (WGS) entry which is preliminary data.</text>
</comment>
<dbReference type="Pfam" id="PF13561">
    <property type="entry name" value="adh_short_C2"/>
    <property type="match status" value="1"/>
</dbReference>
<dbReference type="EMBL" id="JAODZE010000005">
    <property type="protein sequence ID" value="MDH0146101.1"/>
    <property type="molecule type" value="Genomic_DNA"/>
</dbReference>
<dbReference type="GO" id="GO:0030497">
    <property type="term" value="P:fatty acid elongation"/>
    <property type="evidence" value="ECO:0007669"/>
    <property type="project" value="TreeGrafter"/>
</dbReference>
<reference evidence="2" key="1">
    <citation type="submission" date="2022-09" db="EMBL/GenBank/DDBJ databases">
        <title>Intensive care unit water sources are persistently colonized with multi-drug resistant bacteria and are the site of extensive horizontal gene transfer of antibiotic resistance genes.</title>
        <authorList>
            <person name="Diorio-Toth L."/>
        </authorList>
    </citation>
    <scope>NUCLEOTIDE SEQUENCE</scope>
    <source>
        <strain evidence="2">GD04147</strain>
    </source>
</reference>
<dbReference type="InterPro" id="IPR036291">
    <property type="entry name" value="NAD(P)-bd_dom_sf"/>
</dbReference>
<dbReference type="Proteomes" id="UP001158076">
    <property type="component" value="Unassembled WGS sequence"/>
</dbReference>
<protein>
    <submittedName>
        <fullName evidence="2">SDR family oxidoreductase</fullName>
    </submittedName>
</protein>
<dbReference type="PRINTS" id="PR00081">
    <property type="entry name" value="GDHRDH"/>
</dbReference>
<organism evidence="2 3">
    <name type="scientific">Stutzerimonas stutzeri</name>
    <name type="common">Pseudomonas stutzeri</name>
    <dbReference type="NCBI Taxonomy" id="316"/>
    <lineage>
        <taxon>Bacteria</taxon>
        <taxon>Pseudomonadati</taxon>
        <taxon>Pseudomonadota</taxon>
        <taxon>Gammaproteobacteria</taxon>
        <taxon>Pseudomonadales</taxon>
        <taxon>Pseudomonadaceae</taxon>
        <taxon>Stutzerimonas</taxon>
    </lineage>
</organism>
<dbReference type="FunFam" id="3.40.50.720:FF:000084">
    <property type="entry name" value="Short-chain dehydrogenase reductase"/>
    <property type="match status" value="1"/>
</dbReference>
<sequence>MQPPIARLFDLDGRRALVTGASSGLGRHFALTLAAAGAEVAVASRRTEQLRELVADIEAAGGRAQAFALDVTRRQDVCRCLDEVGPLDILVNNAGVSDSRAFLDYDDESWQRILDTNLSGAWIVAQETARRMVAAERGGSLINVTSILASRVAGAVTPYLAAKAGLAQLTRAMALELARYGIRVNALAPGYVMTDLNEEFLRGEAGEKLRARIPNRRFSLPADLDGALLLLASDAGRAMNGAEIVVDGGHLCSSL</sequence>
<evidence type="ECO:0000313" key="2">
    <source>
        <dbReference type="EMBL" id="MDH0146101.1"/>
    </source>
</evidence>
<evidence type="ECO:0000313" key="3">
    <source>
        <dbReference type="Proteomes" id="UP001158076"/>
    </source>
</evidence>
<dbReference type="AlphaFoldDB" id="A0AA42HAG9"/>
<dbReference type="PANTHER" id="PTHR42760">
    <property type="entry name" value="SHORT-CHAIN DEHYDROGENASES/REDUCTASES FAMILY MEMBER"/>
    <property type="match status" value="1"/>
</dbReference>
<accession>A0AA42HAG9</accession>
<dbReference type="GO" id="GO:0016616">
    <property type="term" value="F:oxidoreductase activity, acting on the CH-OH group of donors, NAD or NADP as acceptor"/>
    <property type="evidence" value="ECO:0007669"/>
    <property type="project" value="TreeGrafter"/>
</dbReference>
<dbReference type="RefSeq" id="WP_152480959.1">
    <property type="nucleotide sequence ID" value="NZ_CP078509.1"/>
</dbReference>
<name>A0AA42HAG9_STUST</name>
<gene>
    <name evidence="2" type="ORF">N7335_06840</name>
</gene>